<protein>
    <submittedName>
        <fullName evidence="2">Uncharacterized protein</fullName>
    </submittedName>
</protein>
<feature type="region of interest" description="Disordered" evidence="1">
    <location>
        <begin position="1"/>
        <end position="26"/>
    </location>
</feature>
<sequence length="78" mass="8628">MDSHGTDLDSQRTLMPNPMDSHGTDLALHENFGTFSSLIGSQNQQQPIGSSFQAPFSRTWSPGPPDSYSFPIVYRPFP</sequence>
<dbReference type="Proteomes" id="UP000266723">
    <property type="component" value="Unassembled WGS sequence"/>
</dbReference>
<name>A0ABQ7ASB8_BRACR</name>
<accession>A0ABQ7ASB8</accession>
<comment type="caution">
    <text evidence="2">The sequence shown here is derived from an EMBL/GenBank/DDBJ whole genome shotgun (WGS) entry which is preliminary data.</text>
</comment>
<organism evidence="2 3">
    <name type="scientific">Brassica cretica</name>
    <name type="common">Mustard</name>
    <dbReference type="NCBI Taxonomy" id="69181"/>
    <lineage>
        <taxon>Eukaryota</taxon>
        <taxon>Viridiplantae</taxon>
        <taxon>Streptophyta</taxon>
        <taxon>Embryophyta</taxon>
        <taxon>Tracheophyta</taxon>
        <taxon>Spermatophyta</taxon>
        <taxon>Magnoliopsida</taxon>
        <taxon>eudicotyledons</taxon>
        <taxon>Gunneridae</taxon>
        <taxon>Pentapetalae</taxon>
        <taxon>rosids</taxon>
        <taxon>malvids</taxon>
        <taxon>Brassicales</taxon>
        <taxon>Brassicaceae</taxon>
        <taxon>Brassiceae</taxon>
        <taxon>Brassica</taxon>
    </lineage>
</organism>
<feature type="compositionally biased region" description="Polar residues" evidence="1">
    <location>
        <begin position="40"/>
        <end position="60"/>
    </location>
</feature>
<reference evidence="2 3" key="1">
    <citation type="journal article" date="2020" name="BMC Genomics">
        <title>Intraspecific diversification of the crop wild relative Brassica cretica Lam. using demographic model selection.</title>
        <authorList>
            <person name="Kioukis A."/>
            <person name="Michalopoulou V.A."/>
            <person name="Briers L."/>
            <person name="Pirintsos S."/>
            <person name="Studholme D.J."/>
            <person name="Pavlidis P."/>
            <person name="Sarris P.F."/>
        </authorList>
    </citation>
    <scope>NUCLEOTIDE SEQUENCE [LARGE SCALE GENOMIC DNA]</scope>
    <source>
        <strain evidence="3">cv. PFS-1207/04</strain>
    </source>
</reference>
<dbReference type="EMBL" id="QGKV02001556">
    <property type="protein sequence ID" value="KAF3516980.1"/>
    <property type="molecule type" value="Genomic_DNA"/>
</dbReference>
<evidence type="ECO:0000313" key="3">
    <source>
        <dbReference type="Proteomes" id="UP000266723"/>
    </source>
</evidence>
<proteinExistence type="predicted"/>
<keyword evidence="3" id="KW-1185">Reference proteome</keyword>
<evidence type="ECO:0000313" key="2">
    <source>
        <dbReference type="EMBL" id="KAF3516980.1"/>
    </source>
</evidence>
<feature type="compositionally biased region" description="Basic and acidic residues" evidence="1">
    <location>
        <begin position="1"/>
        <end position="10"/>
    </location>
</feature>
<evidence type="ECO:0000256" key="1">
    <source>
        <dbReference type="SAM" id="MobiDB-lite"/>
    </source>
</evidence>
<feature type="region of interest" description="Disordered" evidence="1">
    <location>
        <begin position="40"/>
        <end position="64"/>
    </location>
</feature>
<gene>
    <name evidence="2" type="ORF">DY000_02061649</name>
</gene>